<keyword evidence="2" id="KW-0813">Transport</keyword>
<keyword evidence="4" id="KW-0175">Coiled coil</keyword>
<evidence type="ECO:0000256" key="1">
    <source>
        <dbReference type="ARBA" id="ARBA00005901"/>
    </source>
</evidence>
<dbReference type="AlphaFoldDB" id="A0A078BAF8"/>
<dbReference type="GO" id="GO:0046961">
    <property type="term" value="F:proton-transporting ATPase activity, rotational mechanism"/>
    <property type="evidence" value="ECO:0007669"/>
    <property type="project" value="InterPro"/>
</dbReference>
<dbReference type="InterPro" id="IPR038495">
    <property type="entry name" value="ATPase_E_C"/>
</dbReference>
<dbReference type="PANTHER" id="PTHR45715">
    <property type="entry name" value="ATPASE H+-TRANSPORTING V1 SUBUNIT E1A-RELATED"/>
    <property type="match status" value="1"/>
</dbReference>
<dbReference type="Gene3D" id="3.30.2320.30">
    <property type="entry name" value="ATP synthase, E subunit, C-terminal"/>
    <property type="match status" value="1"/>
</dbReference>
<feature type="coiled-coil region" evidence="4">
    <location>
        <begin position="29"/>
        <end position="65"/>
    </location>
</feature>
<evidence type="ECO:0000256" key="4">
    <source>
        <dbReference type="SAM" id="Coils"/>
    </source>
</evidence>
<evidence type="ECO:0000256" key="3">
    <source>
        <dbReference type="ARBA" id="ARBA00023065"/>
    </source>
</evidence>
<comment type="similarity">
    <text evidence="1">Belongs to the V-ATPase E subunit family.</text>
</comment>
<dbReference type="Gene3D" id="6.10.250.1620">
    <property type="match status" value="1"/>
</dbReference>
<dbReference type="InterPro" id="IPR002842">
    <property type="entry name" value="ATPase_V1_Esu"/>
</dbReference>
<dbReference type="SUPFAM" id="SSF160527">
    <property type="entry name" value="V-type ATPase subunit E-like"/>
    <property type="match status" value="1"/>
</dbReference>
<name>A0A078BAF8_STYLE</name>
<sequence>MNPEEASQVLKSMITFIRSHGEERVAAINKQAEDEFTIQKEKYIAEEKERLTQEYRNRLQQDEIKLRIQKSAEQNTQRIQKMKTVNTLVEKIYKEAKHKMVGKQKSDQAAYKELMKNLIVQGLIKFMERDVNVRCRKSDYDVVKTVVDVAVEEYKKLIKKEVAAFANQEVTIKVTLDHGKHLPEYDETEGAESCMGGVVLHCRKGRIVCSNTLDDRLQLVYQESIPEVRRILFPSFKKPSQH</sequence>
<dbReference type="FunCoup" id="A0A078BAF8">
    <property type="interactions" value="331"/>
</dbReference>
<evidence type="ECO:0000313" key="5">
    <source>
        <dbReference type="EMBL" id="CDW90242.1"/>
    </source>
</evidence>
<organism evidence="5 6">
    <name type="scientific">Stylonychia lemnae</name>
    <name type="common">Ciliate</name>
    <dbReference type="NCBI Taxonomy" id="5949"/>
    <lineage>
        <taxon>Eukaryota</taxon>
        <taxon>Sar</taxon>
        <taxon>Alveolata</taxon>
        <taxon>Ciliophora</taxon>
        <taxon>Intramacronucleata</taxon>
        <taxon>Spirotrichea</taxon>
        <taxon>Stichotrichia</taxon>
        <taxon>Sporadotrichida</taxon>
        <taxon>Oxytrichidae</taxon>
        <taxon>Stylonychinae</taxon>
        <taxon>Stylonychia</taxon>
    </lineage>
</organism>
<evidence type="ECO:0000313" key="6">
    <source>
        <dbReference type="Proteomes" id="UP000039865"/>
    </source>
</evidence>
<dbReference type="GO" id="GO:0033178">
    <property type="term" value="C:proton-transporting two-sector ATPase complex, catalytic domain"/>
    <property type="evidence" value="ECO:0007669"/>
    <property type="project" value="InterPro"/>
</dbReference>
<dbReference type="Proteomes" id="UP000039865">
    <property type="component" value="Unassembled WGS sequence"/>
</dbReference>
<dbReference type="OMA" id="YLCQEQK"/>
<dbReference type="EMBL" id="CCKQ01018289">
    <property type="protein sequence ID" value="CDW90242.1"/>
    <property type="molecule type" value="Genomic_DNA"/>
</dbReference>
<proteinExistence type="inferred from homology"/>
<evidence type="ECO:0000256" key="2">
    <source>
        <dbReference type="ARBA" id="ARBA00022448"/>
    </source>
</evidence>
<dbReference type="InParanoid" id="A0A078BAF8"/>
<keyword evidence="3" id="KW-0406">Ion transport</keyword>
<dbReference type="Pfam" id="PF01991">
    <property type="entry name" value="vATP-synt_E"/>
    <property type="match status" value="1"/>
</dbReference>
<gene>
    <name evidence="5" type="primary">Contig2223.g2391</name>
    <name evidence="5" type="ORF">STYLEM_19383</name>
</gene>
<accession>A0A078BAF8</accession>
<protein>
    <submittedName>
        <fullName evidence="5">Vacuolar atp synthase subunit</fullName>
    </submittedName>
</protein>
<keyword evidence="6" id="KW-1185">Reference proteome</keyword>
<dbReference type="OrthoDB" id="10263003at2759"/>
<reference evidence="5 6" key="1">
    <citation type="submission" date="2014-06" db="EMBL/GenBank/DDBJ databases">
        <authorList>
            <person name="Swart Estienne"/>
        </authorList>
    </citation>
    <scope>NUCLEOTIDE SEQUENCE [LARGE SCALE GENOMIC DNA]</scope>
    <source>
        <strain evidence="5 6">130c</strain>
    </source>
</reference>